<dbReference type="Gene3D" id="3.40.50.1110">
    <property type="entry name" value="SGNH hydrolase"/>
    <property type="match status" value="1"/>
</dbReference>
<dbReference type="RefSeq" id="WP_240099098.1">
    <property type="nucleotide sequence ID" value="NZ_JAJSON010000023.1"/>
</dbReference>
<accession>A0A9X1UXL5</accession>
<keyword evidence="4" id="KW-1185">Reference proteome</keyword>
<dbReference type="Pfam" id="PF03629">
    <property type="entry name" value="SASA"/>
    <property type="match status" value="1"/>
</dbReference>
<sequence>MKFSKIILSVFLLTAVWVHDLQGQSDERTKNFPKEIKKVDSFPEKENLWVFMMAGQSNMAGRGLVEPEDTLSNPRIIALNHKGEWIEAKEPLHLYQPELTGLDMGTSFANELLKNVDKDITIALVPVAMGGSSVDYWLNDKEFHGVNLLSNFKKKLRLAQEKGTLKGILWHQGESDAFLEKIPGYEGKLLTLFHFFRSYSTIENLPIVCGELGSFSLDKEKKWEMINKKIEEVTYQYPNLTLVNTGDLKAKSDNVHFNGQSQRILGIRYAQAYLHLISSNSKI</sequence>
<reference evidence="3" key="1">
    <citation type="submission" date="2021-12" db="EMBL/GenBank/DDBJ databases">
        <title>Description of Gramella crocea sp. nov., a new bacterium isolated from activated sludge.</title>
        <authorList>
            <person name="Zhang X."/>
        </authorList>
    </citation>
    <scope>NUCLEOTIDE SEQUENCE</scope>
    <source>
        <strain evidence="3">YB25</strain>
    </source>
</reference>
<dbReference type="AlphaFoldDB" id="A0A9X1UXL5"/>
<dbReference type="Proteomes" id="UP001139344">
    <property type="component" value="Unassembled WGS sequence"/>
</dbReference>
<dbReference type="GO" id="GO:0016788">
    <property type="term" value="F:hydrolase activity, acting on ester bonds"/>
    <property type="evidence" value="ECO:0007669"/>
    <property type="project" value="UniProtKB-ARBA"/>
</dbReference>
<name>A0A9X1UXL5_9FLAO</name>
<dbReference type="InterPro" id="IPR005181">
    <property type="entry name" value="SASA"/>
</dbReference>
<evidence type="ECO:0000256" key="1">
    <source>
        <dbReference type="ARBA" id="ARBA00022801"/>
    </source>
</evidence>
<evidence type="ECO:0000313" key="4">
    <source>
        <dbReference type="Proteomes" id="UP001139344"/>
    </source>
</evidence>
<dbReference type="PANTHER" id="PTHR31988">
    <property type="entry name" value="ESTERASE, PUTATIVE (DUF303)-RELATED"/>
    <property type="match status" value="1"/>
</dbReference>
<organism evidence="3 4">
    <name type="scientific">Christiangramia crocea</name>
    <dbReference type="NCBI Taxonomy" id="2904124"/>
    <lineage>
        <taxon>Bacteria</taxon>
        <taxon>Pseudomonadati</taxon>
        <taxon>Bacteroidota</taxon>
        <taxon>Flavobacteriia</taxon>
        <taxon>Flavobacteriales</taxon>
        <taxon>Flavobacteriaceae</taxon>
        <taxon>Christiangramia</taxon>
    </lineage>
</organism>
<comment type="caution">
    <text evidence="3">The sequence shown here is derived from an EMBL/GenBank/DDBJ whole genome shotgun (WGS) entry which is preliminary data.</text>
</comment>
<keyword evidence="1" id="KW-0378">Hydrolase</keyword>
<dbReference type="InterPro" id="IPR036514">
    <property type="entry name" value="SGNH_hydro_sf"/>
</dbReference>
<dbReference type="SUPFAM" id="SSF52266">
    <property type="entry name" value="SGNH hydrolase"/>
    <property type="match status" value="1"/>
</dbReference>
<evidence type="ECO:0000313" key="3">
    <source>
        <dbReference type="EMBL" id="MCG9972144.1"/>
    </source>
</evidence>
<feature type="domain" description="Sialate O-acetylesterase" evidence="2">
    <location>
        <begin position="49"/>
        <end position="274"/>
    </location>
</feature>
<dbReference type="InterPro" id="IPR052940">
    <property type="entry name" value="Carb_Esterase_6"/>
</dbReference>
<gene>
    <name evidence="3" type="ORF">LU635_10895</name>
</gene>
<protein>
    <submittedName>
        <fullName evidence="3">Sialate O-acetylesterase</fullName>
    </submittedName>
</protein>
<evidence type="ECO:0000259" key="2">
    <source>
        <dbReference type="Pfam" id="PF03629"/>
    </source>
</evidence>
<proteinExistence type="predicted"/>
<dbReference type="PANTHER" id="PTHR31988:SF19">
    <property type="entry name" value="9-O-ACETYL-N-ACETYLNEURAMINIC ACID DEACETYLASE-RELATED"/>
    <property type="match status" value="1"/>
</dbReference>
<dbReference type="EMBL" id="JAJSON010000023">
    <property type="protein sequence ID" value="MCG9972144.1"/>
    <property type="molecule type" value="Genomic_DNA"/>
</dbReference>